<dbReference type="GO" id="GO:0140359">
    <property type="term" value="F:ABC-type transporter activity"/>
    <property type="evidence" value="ECO:0007669"/>
    <property type="project" value="UniProtKB-ARBA"/>
</dbReference>
<dbReference type="RefSeq" id="WP_183188155.1">
    <property type="nucleotide sequence ID" value="NZ_JACICD010000001.1"/>
</dbReference>
<dbReference type="InterPro" id="IPR017871">
    <property type="entry name" value="ABC_transporter-like_CS"/>
</dbReference>
<dbReference type="Pfam" id="PF00005">
    <property type="entry name" value="ABC_tran"/>
    <property type="match status" value="1"/>
</dbReference>
<keyword evidence="8" id="KW-1185">Reference proteome</keyword>
<reference evidence="7 8" key="1">
    <citation type="submission" date="2020-08" db="EMBL/GenBank/DDBJ databases">
        <title>Genomic Encyclopedia of Type Strains, Phase IV (KMG-IV): sequencing the most valuable type-strain genomes for metagenomic binning, comparative biology and taxonomic classification.</title>
        <authorList>
            <person name="Goeker M."/>
        </authorList>
    </citation>
    <scope>NUCLEOTIDE SEQUENCE [LARGE SCALE GENOMIC DNA]</scope>
    <source>
        <strain evidence="7 8">DSM 5895</strain>
    </source>
</reference>
<protein>
    <submittedName>
        <fullName evidence="7">Multiple sugar transport system ATP-binding protein</fullName>
    </submittedName>
</protein>
<keyword evidence="4" id="KW-0547">Nucleotide-binding</keyword>
<evidence type="ECO:0000256" key="4">
    <source>
        <dbReference type="ARBA" id="ARBA00022741"/>
    </source>
</evidence>
<evidence type="ECO:0000256" key="3">
    <source>
        <dbReference type="ARBA" id="ARBA00022448"/>
    </source>
</evidence>
<keyword evidence="5 7" id="KW-0067">ATP-binding</keyword>
<feature type="domain" description="ABC transporter" evidence="6">
    <location>
        <begin position="8"/>
        <end position="257"/>
    </location>
</feature>
<evidence type="ECO:0000259" key="6">
    <source>
        <dbReference type="PROSITE" id="PS50893"/>
    </source>
</evidence>
<dbReference type="FunFam" id="3.40.50.300:FF:000042">
    <property type="entry name" value="Maltose/maltodextrin ABC transporter, ATP-binding protein"/>
    <property type="match status" value="1"/>
</dbReference>
<dbReference type="SMART" id="SM00382">
    <property type="entry name" value="AAA"/>
    <property type="match status" value="1"/>
</dbReference>
<dbReference type="PROSITE" id="PS00211">
    <property type="entry name" value="ABC_TRANSPORTER_1"/>
    <property type="match status" value="1"/>
</dbReference>
<gene>
    <name evidence="7" type="ORF">FHS55_000574</name>
</gene>
<dbReference type="SUPFAM" id="SSF50331">
    <property type="entry name" value="MOP-like"/>
    <property type="match status" value="1"/>
</dbReference>
<evidence type="ECO:0000256" key="5">
    <source>
        <dbReference type="ARBA" id="ARBA00022840"/>
    </source>
</evidence>
<dbReference type="EMBL" id="JACICD010000001">
    <property type="protein sequence ID" value="MBB3769988.1"/>
    <property type="molecule type" value="Genomic_DNA"/>
</dbReference>
<dbReference type="GO" id="GO:0005524">
    <property type="term" value="F:ATP binding"/>
    <property type="evidence" value="ECO:0007669"/>
    <property type="project" value="UniProtKB-KW"/>
</dbReference>
<keyword evidence="3" id="KW-0813">Transport</keyword>
<dbReference type="Proteomes" id="UP000533469">
    <property type="component" value="Unassembled WGS sequence"/>
</dbReference>
<organism evidence="7 8">
    <name type="scientific">Ancylobacter tetraedralis</name>
    <dbReference type="NCBI Taxonomy" id="217068"/>
    <lineage>
        <taxon>Bacteria</taxon>
        <taxon>Pseudomonadati</taxon>
        <taxon>Pseudomonadota</taxon>
        <taxon>Alphaproteobacteria</taxon>
        <taxon>Hyphomicrobiales</taxon>
        <taxon>Xanthobacteraceae</taxon>
        <taxon>Ancylobacter</taxon>
    </lineage>
</organism>
<evidence type="ECO:0000256" key="1">
    <source>
        <dbReference type="ARBA" id="ARBA00004417"/>
    </source>
</evidence>
<name>A0A839Z770_9HYPH</name>
<dbReference type="PANTHER" id="PTHR43875">
    <property type="entry name" value="MALTODEXTRIN IMPORT ATP-BINDING PROTEIN MSMX"/>
    <property type="match status" value="1"/>
</dbReference>
<evidence type="ECO:0000313" key="8">
    <source>
        <dbReference type="Proteomes" id="UP000533469"/>
    </source>
</evidence>
<dbReference type="GO" id="GO:0055052">
    <property type="term" value="C:ATP-binding cassette (ABC) transporter complex, substrate-binding subunit-containing"/>
    <property type="evidence" value="ECO:0007669"/>
    <property type="project" value="TreeGrafter"/>
</dbReference>
<dbReference type="Pfam" id="PF08402">
    <property type="entry name" value="TOBE_2"/>
    <property type="match status" value="1"/>
</dbReference>
<dbReference type="Gene3D" id="3.40.50.300">
    <property type="entry name" value="P-loop containing nucleotide triphosphate hydrolases"/>
    <property type="match status" value="1"/>
</dbReference>
<dbReference type="PROSITE" id="PS50893">
    <property type="entry name" value="ABC_TRANSPORTER_2"/>
    <property type="match status" value="1"/>
</dbReference>
<dbReference type="PANTHER" id="PTHR43875:SF14">
    <property type="entry name" value="ABC TRANSPORTER ATP-BINDING PROTEIN"/>
    <property type="match status" value="1"/>
</dbReference>
<keyword evidence="7" id="KW-0762">Sugar transport</keyword>
<dbReference type="InterPro" id="IPR013611">
    <property type="entry name" value="Transp-assoc_OB_typ2"/>
</dbReference>
<dbReference type="InterPro" id="IPR027417">
    <property type="entry name" value="P-loop_NTPase"/>
</dbReference>
<evidence type="ECO:0000313" key="7">
    <source>
        <dbReference type="EMBL" id="MBB3769988.1"/>
    </source>
</evidence>
<dbReference type="AlphaFoldDB" id="A0A839Z770"/>
<dbReference type="InterPro" id="IPR008995">
    <property type="entry name" value="Mo/tungstate-bd_C_term_dom"/>
</dbReference>
<accession>A0A839Z770</accession>
<dbReference type="InterPro" id="IPR012340">
    <property type="entry name" value="NA-bd_OB-fold"/>
</dbReference>
<dbReference type="SUPFAM" id="SSF52540">
    <property type="entry name" value="P-loop containing nucleoside triphosphate hydrolases"/>
    <property type="match status" value="1"/>
</dbReference>
<dbReference type="InterPro" id="IPR047641">
    <property type="entry name" value="ABC_transpr_MalK/UgpC-like"/>
</dbReference>
<comment type="caution">
    <text evidence="7">The sequence shown here is derived from an EMBL/GenBank/DDBJ whole genome shotgun (WGS) entry which is preliminary data.</text>
</comment>
<dbReference type="InterPro" id="IPR003593">
    <property type="entry name" value="AAA+_ATPase"/>
</dbReference>
<comment type="subcellular location">
    <subcellularLocation>
        <location evidence="1">Cell inner membrane</location>
        <topology evidence="1">Peripheral membrane protein</topology>
    </subcellularLocation>
</comment>
<dbReference type="GO" id="GO:0016887">
    <property type="term" value="F:ATP hydrolysis activity"/>
    <property type="evidence" value="ECO:0007669"/>
    <property type="project" value="InterPro"/>
</dbReference>
<dbReference type="Gene3D" id="2.40.50.100">
    <property type="match status" value="1"/>
</dbReference>
<sequence>MGTSSRGLKIRGLGKHFGDTTVLRGLDLDVIPGEFLCLLGPSGCGKSTLLRILAGFEEPTEGTIETEDGASLIGVMPSRRDIAMVFQSFALYPHMSVHDNIAAPLVMRQMSWAQRQPLLGALLPRGRAIRGEISSAVERVAAQLRISHLLARKPGQLSGGQKQRVAIGRALIREPRLFLMDEPLSSLDAALRTEMRGEIVDLQRRLGITTIYVTHDQTEAMTMADRIVLMMDGRALQIGTPTTIFHDPRHIAVAKFLGTPAINILPGDVSGRRVRCLGRDLPVTMTEPTDRPVQIAVRPEDMTIRVGGKGSAIAPSWMATVERLEPIGHETLVHARVDEGPRVIVRLSGPQLAGFAMPGDARVAIGFDPVALKLFDESGARLTHIAGDRDVAPAPHHAEAS</sequence>
<evidence type="ECO:0000256" key="2">
    <source>
        <dbReference type="ARBA" id="ARBA00005417"/>
    </source>
</evidence>
<proteinExistence type="inferred from homology"/>
<comment type="similarity">
    <text evidence="2">Belongs to the ABC transporter superfamily.</text>
</comment>
<dbReference type="Gene3D" id="2.40.50.140">
    <property type="entry name" value="Nucleic acid-binding proteins"/>
    <property type="match status" value="1"/>
</dbReference>
<dbReference type="InterPro" id="IPR003439">
    <property type="entry name" value="ABC_transporter-like_ATP-bd"/>
</dbReference>